<organism evidence="1 2">
    <name type="scientific">Streptomyces albospinus</name>
    <dbReference type="NCBI Taxonomy" id="285515"/>
    <lineage>
        <taxon>Bacteria</taxon>
        <taxon>Bacillati</taxon>
        <taxon>Actinomycetota</taxon>
        <taxon>Actinomycetes</taxon>
        <taxon>Kitasatosporales</taxon>
        <taxon>Streptomycetaceae</taxon>
        <taxon>Streptomyces</taxon>
    </lineage>
</organism>
<sequence length="51" mass="5674">MKLKAIRSQPVQPEGSKYFMMGGEGQVLDLFAYFLRAAQAAYVDATLASFR</sequence>
<proteinExistence type="predicted"/>
<reference evidence="2" key="1">
    <citation type="journal article" date="2019" name="Int. J. Syst. Evol. Microbiol.">
        <title>The Global Catalogue of Microorganisms (GCM) 10K type strain sequencing project: providing services to taxonomists for standard genome sequencing and annotation.</title>
        <authorList>
            <consortium name="The Broad Institute Genomics Platform"/>
            <consortium name="The Broad Institute Genome Sequencing Center for Infectious Disease"/>
            <person name="Wu L."/>
            <person name="Ma J."/>
        </authorList>
    </citation>
    <scope>NUCLEOTIDE SEQUENCE [LARGE SCALE GENOMIC DNA]</scope>
    <source>
        <strain evidence="2">JCM 3399</strain>
    </source>
</reference>
<evidence type="ECO:0000313" key="2">
    <source>
        <dbReference type="Proteomes" id="UP000654471"/>
    </source>
</evidence>
<evidence type="ECO:0000313" key="1">
    <source>
        <dbReference type="EMBL" id="GGU48161.1"/>
    </source>
</evidence>
<accession>A0ABQ2UQQ1</accession>
<comment type="caution">
    <text evidence="1">The sequence shown here is derived from an EMBL/GenBank/DDBJ whole genome shotgun (WGS) entry which is preliminary data.</text>
</comment>
<protein>
    <submittedName>
        <fullName evidence="1">Uncharacterized protein</fullName>
    </submittedName>
</protein>
<keyword evidence="2" id="KW-1185">Reference proteome</keyword>
<dbReference type="Proteomes" id="UP000654471">
    <property type="component" value="Unassembled WGS sequence"/>
</dbReference>
<dbReference type="EMBL" id="BMRP01000002">
    <property type="protein sequence ID" value="GGU48161.1"/>
    <property type="molecule type" value="Genomic_DNA"/>
</dbReference>
<name>A0ABQ2UQQ1_9ACTN</name>
<gene>
    <name evidence="1" type="ORF">GCM10010211_10410</name>
</gene>